<gene>
    <name evidence="5" type="ORF">IQ241_23735</name>
</gene>
<dbReference type="SUPFAM" id="SSF88713">
    <property type="entry name" value="Glycoside hydrolase/deacetylase"/>
    <property type="match status" value="1"/>
</dbReference>
<dbReference type="Pfam" id="PF12055">
    <property type="entry name" value="DUF3536"/>
    <property type="match status" value="1"/>
</dbReference>
<keyword evidence="2 3" id="KW-0119">Carbohydrate metabolism</keyword>
<dbReference type="GO" id="GO:0003824">
    <property type="term" value="F:catalytic activity"/>
    <property type="evidence" value="ECO:0007669"/>
    <property type="project" value="InterPro"/>
</dbReference>
<evidence type="ECO:0000256" key="1">
    <source>
        <dbReference type="ARBA" id="ARBA00006821"/>
    </source>
</evidence>
<dbReference type="InterPro" id="IPR052046">
    <property type="entry name" value="GH57_Enzymes"/>
</dbReference>
<organism evidence="5 6">
    <name type="scientific">Vasconcelosia minhoensis LEGE 07310</name>
    <dbReference type="NCBI Taxonomy" id="915328"/>
    <lineage>
        <taxon>Bacteria</taxon>
        <taxon>Bacillati</taxon>
        <taxon>Cyanobacteriota</taxon>
        <taxon>Cyanophyceae</taxon>
        <taxon>Nodosilineales</taxon>
        <taxon>Cymatolegaceae</taxon>
        <taxon>Vasconcelosia</taxon>
        <taxon>Vasconcelosia minhoensis</taxon>
    </lineage>
</organism>
<dbReference type="PANTHER" id="PTHR36306:SF3">
    <property type="entry name" value="GLYCOSIDE HYDROLASE FAMILY 57"/>
    <property type="match status" value="1"/>
</dbReference>
<dbReference type="InterPro" id="IPR004300">
    <property type="entry name" value="Glyco_hydro_57_N"/>
</dbReference>
<comment type="similarity">
    <text evidence="1 3">Belongs to the glycosyl hydrolase 57 family.</text>
</comment>
<dbReference type="AlphaFoldDB" id="A0A8J7AJK5"/>
<proteinExistence type="inferred from homology"/>
<evidence type="ECO:0000256" key="3">
    <source>
        <dbReference type="RuleBase" id="RU361196"/>
    </source>
</evidence>
<accession>A0A8J7AJK5</accession>
<name>A0A8J7AJK5_9CYAN</name>
<dbReference type="EMBL" id="JADEXG010000096">
    <property type="protein sequence ID" value="MBE9080261.1"/>
    <property type="molecule type" value="Genomic_DNA"/>
</dbReference>
<dbReference type="InterPro" id="IPR027291">
    <property type="entry name" value="Glyco_hydro_38_N_sf"/>
</dbReference>
<keyword evidence="6" id="KW-1185">Reference proteome</keyword>
<dbReference type="PANTHER" id="PTHR36306">
    <property type="entry name" value="ALPHA-AMYLASE-RELATED-RELATED"/>
    <property type="match status" value="1"/>
</dbReference>
<dbReference type="RefSeq" id="WP_193912033.1">
    <property type="nucleotide sequence ID" value="NZ_JADEXG010000096.1"/>
</dbReference>
<dbReference type="CDD" id="cd10797">
    <property type="entry name" value="GH57N_APU_like_1"/>
    <property type="match status" value="1"/>
</dbReference>
<evidence type="ECO:0000313" key="6">
    <source>
        <dbReference type="Proteomes" id="UP000636505"/>
    </source>
</evidence>
<evidence type="ECO:0000259" key="4">
    <source>
        <dbReference type="Pfam" id="PF03065"/>
    </source>
</evidence>
<evidence type="ECO:0000313" key="5">
    <source>
        <dbReference type="EMBL" id="MBE9080261.1"/>
    </source>
</evidence>
<protein>
    <submittedName>
        <fullName evidence="5">DUF3536 domain-containing protein</fullName>
    </submittedName>
</protein>
<sequence length="861" mass="97409">MAKSQSFSPAEAGFESGQASTQTGVFVCIHGHFYQPPRENPYLAAVERQPSAAPFHDWNERILHECYRPNAFARILDERGEVVQIVNNFDYISFNIGPTLMSWLERHDLETYQRILAADRRSCDRHNGHGNAIAQVYNHIILPLANQRDKLTQVRWGKADFQKRFGRDPEGMWLAETAVDVETLSVLIDQGIRFIILAPSQAERCREMGQADWQTVGDGNIDPTRPYRCYVPGKPDGQNAIDIFFYDGPISGDIGFDDVLSSSQQFAGRVGQAVRDEPHRAQLISVATDGETFGHHRGGAEKALAYALVHEFAQRGWRVISYAQYLSLCPPTWEVELKPVTAWSCSHGVDRWQDSCGCGGGGGWQQDWRRPLRQTLDWLRDRLAELYLEFGAELLRDPWQARDAYVQVIGDRSPRNVNRFLNEHQHHKLNPAERVDALRLLEMQRYTLLMYTSCGWFFDELSRPEGTQILRYASRAIELAEEVSGQALEAEFVRRIALAPSNVAHFKDGAGVYRELVTPARVSPEQVVAHYAMTSLFDTYRREQRLYCYTIHQKDYQLQPMGSLTLAMGQVQLVSEVTQDRTTLAFAVLHLGGWDFHCGIQSIKSRAAYGRAKTQVMDAFSSASVAQTILAINRCFGERSYTLQNLFPEERHRIMRLLSQETLQRLNQLYNQVYRDNYGVLMAFHRDRLAVPQELQVAADIALSHRALSVVQSLEQDISDPQGNVLNIAIGYVGELEGIAIEASHFRSQLKLPGVQQTMEQLISRILWQALKDFEINSIAATVEGLSRLIQLGQNLGLGLSLARAQELYYEYISSPTGMTATLAQDWSEEQQKLAFIQLLKLGELLAVNASSQLSYLATQS</sequence>
<reference evidence="5" key="1">
    <citation type="submission" date="2020-10" db="EMBL/GenBank/DDBJ databases">
        <authorList>
            <person name="Castelo-Branco R."/>
            <person name="Eusebio N."/>
            <person name="Adriana R."/>
            <person name="Vieira A."/>
            <person name="Brugerolle De Fraissinette N."/>
            <person name="Rezende De Castro R."/>
            <person name="Schneider M.P."/>
            <person name="Vasconcelos V."/>
            <person name="Leao P.N."/>
        </authorList>
    </citation>
    <scope>NUCLEOTIDE SEQUENCE</scope>
    <source>
        <strain evidence="5">LEGE 07310</strain>
    </source>
</reference>
<dbReference type="GO" id="GO:0005975">
    <property type="term" value="P:carbohydrate metabolic process"/>
    <property type="evidence" value="ECO:0007669"/>
    <property type="project" value="InterPro"/>
</dbReference>
<evidence type="ECO:0000256" key="2">
    <source>
        <dbReference type="ARBA" id="ARBA00023277"/>
    </source>
</evidence>
<dbReference type="Pfam" id="PF03065">
    <property type="entry name" value="Glyco_hydro_57"/>
    <property type="match status" value="1"/>
</dbReference>
<dbReference type="InterPro" id="IPR011330">
    <property type="entry name" value="Glyco_hydro/deAcase_b/a-brl"/>
</dbReference>
<feature type="domain" description="Glycoside hydrolase family 57 N-terminal" evidence="4">
    <location>
        <begin position="127"/>
        <end position="332"/>
    </location>
</feature>
<dbReference type="InterPro" id="IPR021923">
    <property type="entry name" value="DUF3536"/>
</dbReference>
<dbReference type="Gene3D" id="3.20.110.10">
    <property type="entry name" value="Glycoside hydrolase 38, N terminal domain"/>
    <property type="match status" value="1"/>
</dbReference>
<comment type="caution">
    <text evidence="5">The sequence shown here is derived from an EMBL/GenBank/DDBJ whole genome shotgun (WGS) entry which is preliminary data.</text>
</comment>
<dbReference type="Proteomes" id="UP000636505">
    <property type="component" value="Unassembled WGS sequence"/>
</dbReference>